<feature type="transmembrane region" description="Helical" evidence="1">
    <location>
        <begin position="237"/>
        <end position="257"/>
    </location>
</feature>
<keyword evidence="1" id="KW-0472">Membrane</keyword>
<accession>A0AAD7BQ41</accession>
<name>A0AAD7BQ41_9AGAR</name>
<gene>
    <name evidence="2" type="ORF">FB45DRAFT_1082335</name>
</gene>
<keyword evidence="1" id="KW-0812">Transmembrane</keyword>
<comment type="caution">
    <text evidence="2">The sequence shown here is derived from an EMBL/GenBank/DDBJ whole genome shotgun (WGS) entry which is preliminary data.</text>
</comment>
<evidence type="ECO:0000313" key="2">
    <source>
        <dbReference type="EMBL" id="KAJ7627159.1"/>
    </source>
</evidence>
<reference evidence="2" key="1">
    <citation type="submission" date="2023-03" db="EMBL/GenBank/DDBJ databases">
        <title>Massive genome expansion in bonnet fungi (Mycena s.s.) driven by repeated elements and novel gene families across ecological guilds.</title>
        <authorList>
            <consortium name="Lawrence Berkeley National Laboratory"/>
            <person name="Harder C.B."/>
            <person name="Miyauchi S."/>
            <person name="Viragh M."/>
            <person name="Kuo A."/>
            <person name="Thoen E."/>
            <person name="Andreopoulos B."/>
            <person name="Lu D."/>
            <person name="Skrede I."/>
            <person name="Drula E."/>
            <person name="Henrissat B."/>
            <person name="Morin E."/>
            <person name="Kohler A."/>
            <person name="Barry K."/>
            <person name="LaButti K."/>
            <person name="Morin E."/>
            <person name="Salamov A."/>
            <person name="Lipzen A."/>
            <person name="Mereny Z."/>
            <person name="Hegedus B."/>
            <person name="Baldrian P."/>
            <person name="Stursova M."/>
            <person name="Weitz H."/>
            <person name="Taylor A."/>
            <person name="Grigoriev I.V."/>
            <person name="Nagy L.G."/>
            <person name="Martin F."/>
            <person name="Kauserud H."/>
        </authorList>
    </citation>
    <scope>NUCLEOTIDE SEQUENCE</scope>
    <source>
        <strain evidence="2">9284</strain>
    </source>
</reference>
<feature type="transmembrane region" description="Helical" evidence="1">
    <location>
        <begin position="207"/>
        <end position="225"/>
    </location>
</feature>
<keyword evidence="1" id="KW-1133">Transmembrane helix</keyword>
<proteinExistence type="predicted"/>
<dbReference type="PANTHER" id="PTHR35043:SF7">
    <property type="entry name" value="TRANSCRIPTION FACTOR DOMAIN-CONTAINING PROTEIN"/>
    <property type="match status" value="1"/>
</dbReference>
<dbReference type="Proteomes" id="UP001221142">
    <property type="component" value="Unassembled WGS sequence"/>
</dbReference>
<sequence>MMGIAMVAPELVAGFAVRQFRDARELSKEYGFSISHGYLFAMGGLVDPSGYVVAAKQQLNDPAILQALCKVDALEIEDKSKPAGQIICLTLWAIVWLCNQLAARRSRNLPATGLEYATLAFAVMNLVTWRYWRYKPLRVNIPICTVLYLQPGKPARSAELPSRIHILTALVGNRVGDHRFSPFRLASVPEFWSTGIFPLSDFGAFDFFLVALPSIVFGTIHCAAWNAVDLPTAAEMWLWKVSSLSLVSVPLIAWSMILFVRRAGAVPAFILWPLIATYILARLVLIGLCFAQPSASIFVDVDVFIPHPLSLIR</sequence>
<dbReference type="AlphaFoldDB" id="A0AAD7BQ41"/>
<protein>
    <submittedName>
        <fullName evidence="2">Uncharacterized protein</fullName>
    </submittedName>
</protein>
<dbReference type="PANTHER" id="PTHR35043">
    <property type="entry name" value="TRANSCRIPTION FACTOR DOMAIN-CONTAINING PROTEIN"/>
    <property type="match status" value="1"/>
</dbReference>
<dbReference type="EMBL" id="JARKIF010000011">
    <property type="protein sequence ID" value="KAJ7627159.1"/>
    <property type="molecule type" value="Genomic_DNA"/>
</dbReference>
<feature type="transmembrane region" description="Helical" evidence="1">
    <location>
        <begin position="269"/>
        <end position="291"/>
    </location>
</feature>
<evidence type="ECO:0000313" key="3">
    <source>
        <dbReference type="Proteomes" id="UP001221142"/>
    </source>
</evidence>
<keyword evidence="3" id="KW-1185">Reference proteome</keyword>
<organism evidence="2 3">
    <name type="scientific">Roridomyces roridus</name>
    <dbReference type="NCBI Taxonomy" id="1738132"/>
    <lineage>
        <taxon>Eukaryota</taxon>
        <taxon>Fungi</taxon>
        <taxon>Dikarya</taxon>
        <taxon>Basidiomycota</taxon>
        <taxon>Agaricomycotina</taxon>
        <taxon>Agaricomycetes</taxon>
        <taxon>Agaricomycetidae</taxon>
        <taxon>Agaricales</taxon>
        <taxon>Marasmiineae</taxon>
        <taxon>Mycenaceae</taxon>
        <taxon>Roridomyces</taxon>
    </lineage>
</organism>
<evidence type="ECO:0000256" key="1">
    <source>
        <dbReference type="SAM" id="Phobius"/>
    </source>
</evidence>